<dbReference type="GeneID" id="63816620"/>
<accession>A0A2T5M2T4</accession>
<organism evidence="2 3">
    <name type="scientific">Aspergillus ochraceoroseus IBT 24754</name>
    <dbReference type="NCBI Taxonomy" id="1392256"/>
    <lineage>
        <taxon>Eukaryota</taxon>
        <taxon>Fungi</taxon>
        <taxon>Dikarya</taxon>
        <taxon>Ascomycota</taxon>
        <taxon>Pezizomycotina</taxon>
        <taxon>Eurotiomycetes</taxon>
        <taxon>Eurotiomycetidae</taxon>
        <taxon>Eurotiales</taxon>
        <taxon>Aspergillaceae</taxon>
        <taxon>Aspergillus</taxon>
        <taxon>Aspergillus subgen. Nidulantes</taxon>
    </lineage>
</organism>
<dbReference type="RefSeq" id="XP_040754252.1">
    <property type="nucleotide sequence ID" value="XM_040899738.1"/>
</dbReference>
<gene>
    <name evidence="2" type="ORF">P175DRAFT_0529945</name>
</gene>
<comment type="caution">
    <text evidence="2">The sequence shown here is derived from an EMBL/GenBank/DDBJ whole genome shotgun (WGS) entry which is preliminary data.</text>
</comment>
<feature type="region of interest" description="Disordered" evidence="1">
    <location>
        <begin position="1"/>
        <end position="24"/>
    </location>
</feature>
<name>A0A2T5M2T4_9EURO</name>
<feature type="compositionally biased region" description="Basic residues" evidence="1">
    <location>
        <begin position="1"/>
        <end position="12"/>
    </location>
</feature>
<reference evidence="2 3" key="1">
    <citation type="journal article" date="2018" name="Proc. Natl. Acad. Sci. U.S.A.">
        <title>Linking secondary metabolites to gene clusters through genome sequencing of six diverse Aspergillus species.</title>
        <authorList>
            <person name="Kaerboelling I."/>
            <person name="Vesth T.C."/>
            <person name="Frisvad J.C."/>
            <person name="Nybo J.L."/>
            <person name="Theobald S."/>
            <person name="Kuo A."/>
            <person name="Bowyer P."/>
            <person name="Matsuda Y."/>
            <person name="Mondo S."/>
            <person name="Lyhne E.K."/>
            <person name="Kogle M.E."/>
            <person name="Clum A."/>
            <person name="Lipzen A."/>
            <person name="Salamov A."/>
            <person name="Ngan C.Y."/>
            <person name="Daum C."/>
            <person name="Chiniquy J."/>
            <person name="Barry K."/>
            <person name="LaButti K."/>
            <person name="Haridas S."/>
            <person name="Simmons B.A."/>
            <person name="Magnuson J.K."/>
            <person name="Mortensen U.H."/>
            <person name="Larsen T.O."/>
            <person name="Grigoriev I.V."/>
            <person name="Baker S.E."/>
            <person name="Andersen M.R."/>
        </authorList>
    </citation>
    <scope>NUCLEOTIDE SEQUENCE [LARGE SCALE GENOMIC DNA]</scope>
    <source>
        <strain evidence="2 3">IBT 24754</strain>
    </source>
</reference>
<evidence type="ECO:0000313" key="3">
    <source>
        <dbReference type="Proteomes" id="UP000244073"/>
    </source>
</evidence>
<feature type="compositionally biased region" description="Low complexity" evidence="1">
    <location>
        <begin position="13"/>
        <end position="23"/>
    </location>
</feature>
<sequence>MAPKPIKSKSSSRPHSISRTPSPAALLVSVSSTPLSDPEPDRKVYIPLCFYYVCRGTPHHTTPHPLLNQPARKHPTIPNSNPVPSLNPNEYRIVSYRIVSPASCASERHASYPRDLPPALHPCTAASVAQQAGTRQSNTRNPFLAPSQKQLGLNGSDYGIVQCTIQ</sequence>
<dbReference type="EMBL" id="MSFN02000002">
    <property type="protein sequence ID" value="PTU22860.1"/>
    <property type="molecule type" value="Genomic_DNA"/>
</dbReference>
<evidence type="ECO:0000256" key="1">
    <source>
        <dbReference type="SAM" id="MobiDB-lite"/>
    </source>
</evidence>
<dbReference type="AlphaFoldDB" id="A0A2T5M2T4"/>
<protein>
    <submittedName>
        <fullName evidence="2">Uncharacterized protein</fullName>
    </submittedName>
</protein>
<proteinExistence type="predicted"/>
<feature type="region of interest" description="Disordered" evidence="1">
    <location>
        <begin position="63"/>
        <end position="85"/>
    </location>
</feature>
<dbReference type="VEuPathDB" id="FungiDB:P175DRAFT_0529945"/>
<dbReference type="Proteomes" id="UP000244073">
    <property type="component" value="Unassembled WGS sequence"/>
</dbReference>
<feature type="region of interest" description="Disordered" evidence="1">
    <location>
        <begin position="129"/>
        <end position="148"/>
    </location>
</feature>
<evidence type="ECO:0000313" key="2">
    <source>
        <dbReference type="EMBL" id="PTU22860.1"/>
    </source>
</evidence>